<dbReference type="Proteomes" id="UP000040578">
    <property type="component" value="Unassembled WGS sequence"/>
</dbReference>
<organism evidence="5 7">
    <name type="scientific">Yersinia nurmii</name>
    <dbReference type="NCBI Taxonomy" id="685706"/>
    <lineage>
        <taxon>Bacteria</taxon>
        <taxon>Pseudomonadati</taxon>
        <taxon>Pseudomonadota</taxon>
        <taxon>Gammaproteobacteria</taxon>
        <taxon>Enterobacterales</taxon>
        <taxon>Yersiniaceae</taxon>
        <taxon>Yersinia</taxon>
    </lineage>
</organism>
<reference evidence="5" key="2">
    <citation type="submission" date="2023-06" db="EMBL/GenBank/DDBJ databases">
        <authorList>
            <person name="Polev D.E."/>
            <person name="Saitova A.T."/>
            <person name="Bogumilchik E.A."/>
            <person name="Kokorina G.I."/>
            <person name="Voskresenskaia E.A."/>
        </authorList>
    </citation>
    <scope>NUCLEOTIDE SEQUENCE</scope>
    <source>
        <strain evidence="5">2145 StPb PI</strain>
    </source>
</reference>
<feature type="signal peptide" evidence="2">
    <location>
        <begin position="1"/>
        <end position="20"/>
    </location>
</feature>
<dbReference type="InterPro" id="IPR025543">
    <property type="entry name" value="Dodecin-like"/>
</dbReference>
<evidence type="ECO:0000313" key="4">
    <source>
        <dbReference type="EMBL" id="CNE77835.1"/>
    </source>
</evidence>
<dbReference type="Gene3D" id="3.30.1660.10">
    <property type="entry name" value="Flavin-binding protein dodecin"/>
    <property type="match status" value="1"/>
</dbReference>
<dbReference type="SUPFAM" id="SSF159871">
    <property type="entry name" value="YdgH-like"/>
    <property type="match status" value="1"/>
</dbReference>
<reference evidence="4 6" key="1">
    <citation type="submission" date="2015-03" db="EMBL/GenBank/DDBJ databases">
        <authorList>
            <consortium name="Pathogen Informatics"/>
            <person name="Murphy D."/>
        </authorList>
    </citation>
    <scope>NUCLEOTIDE SEQUENCE [LARGE SCALE GENOMIC DNA]</scope>
    <source>
        <strain evidence="6">type strain: CIP110231</strain>
        <strain evidence="4">Type strain: CIP110231</strain>
    </source>
</reference>
<feature type="chain" id="PRO_5043499306" evidence="2">
    <location>
        <begin position="21"/>
        <end position="102"/>
    </location>
</feature>
<dbReference type="EMBL" id="JAUEHU010000014">
    <property type="protein sequence ID" value="MDN0088580.1"/>
    <property type="molecule type" value="Genomic_DNA"/>
</dbReference>
<keyword evidence="1 2" id="KW-0732">Signal</keyword>
<protein>
    <submittedName>
        <fullName evidence="5">Biofilm peroxide resistance protein BsmA</fullName>
    </submittedName>
    <submittedName>
        <fullName evidence="4">Lipoprotein</fullName>
    </submittedName>
</protein>
<dbReference type="AlphaFoldDB" id="A0AAW7K9P5"/>
<evidence type="ECO:0000313" key="6">
    <source>
        <dbReference type="Proteomes" id="UP000040578"/>
    </source>
</evidence>
<proteinExistence type="predicted"/>
<evidence type="ECO:0000256" key="2">
    <source>
        <dbReference type="SAM" id="SignalP"/>
    </source>
</evidence>
<dbReference type="Pfam" id="PF07338">
    <property type="entry name" value="YdgH_BhsA-like"/>
    <property type="match status" value="1"/>
</dbReference>
<dbReference type="EMBL" id="CPYD01000009">
    <property type="protein sequence ID" value="CNE77835.1"/>
    <property type="molecule type" value="Genomic_DNA"/>
</dbReference>
<evidence type="ECO:0000259" key="3">
    <source>
        <dbReference type="Pfam" id="PF07338"/>
    </source>
</evidence>
<dbReference type="NCBIfam" id="NF011433">
    <property type="entry name" value="PRK14864.1"/>
    <property type="match status" value="1"/>
</dbReference>
<dbReference type="PANTHER" id="PTHR34156:SF11">
    <property type="entry name" value="LIPOPROTEIN BSMA"/>
    <property type="match status" value="1"/>
</dbReference>
<evidence type="ECO:0000256" key="1">
    <source>
        <dbReference type="ARBA" id="ARBA00022729"/>
    </source>
</evidence>
<dbReference type="InterPro" id="IPR010854">
    <property type="entry name" value="YdgH/BhsA/McbA-like_dom"/>
</dbReference>
<gene>
    <name evidence="5" type="primary">bsmA</name>
    <name evidence="4" type="ORF">ERS137967_02504</name>
    <name evidence="5" type="ORF">QVN42_14510</name>
</gene>
<dbReference type="PANTHER" id="PTHR34156">
    <property type="entry name" value="OUTER MEMBRANE PROTEIN-RELATED-RELATED"/>
    <property type="match status" value="1"/>
</dbReference>
<feature type="domain" description="YdgH/BhsA/McbA-like" evidence="3">
    <location>
        <begin position="47"/>
        <end position="102"/>
    </location>
</feature>
<keyword evidence="6" id="KW-1185">Reference proteome</keyword>
<name>A0AAW7K9P5_9GAMM</name>
<dbReference type="Proteomes" id="UP001167864">
    <property type="component" value="Unassembled WGS sequence"/>
</dbReference>
<dbReference type="InterPro" id="IPR036275">
    <property type="entry name" value="YdgH-like_sf"/>
</dbReference>
<keyword evidence="4" id="KW-0449">Lipoprotein</keyword>
<dbReference type="RefSeq" id="WP_049599312.1">
    <property type="nucleotide sequence ID" value="NZ_CPYD01000009.1"/>
</dbReference>
<evidence type="ECO:0000313" key="7">
    <source>
        <dbReference type="Proteomes" id="UP001167864"/>
    </source>
</evidence>
<dbReference type="InterPro" id="IPR051096">
    <property type="entry name" value="BhsA/McbA_stress_biofilm_assoc"/>
</dbReference>
<sequence>MTYYRALAVLLFTLGLSACSALKTTPLPPPAPQPFAQEINRAQSGTLQKIGMASVQVYGSPMDAEAALRSKANASGARYYLVIMNSDSVIPGLWYSQAILYR</sequence>
<accession>A0AAW7K9P5</accession>
<dbReference type="PROSITE" id="PS51257">
    <property type="entry name" value="PROKAR_LIPOPROTEIN"/>
    <property type="match status" value="1"/>
</dbReference>
<evidence type="ECO:0000313" key="5">
    <source>
        <dbReference type="EMBL" id="MDN0088580.1"/>
    </source>
</evidence>
<comment type="caution">
    <text evidence="5">The sequence shown here is derived from an EMBL/GenBank/DDBJ whole genome shotgun (WGS) entry which is preliminary data.</text>
</comment>